<keyword evidence="3" id="KW-1185">Reference proteome</keyword>
<evidence type="ECO:0000313" key="2">
    <source>
        <dbReference type="EMBL" id="MPC62867.1"/>
    </source>
</evidence>
<dbReference type="EMBL" id="VSRR010020137">
    <property type="protein sequence ID" value="MPC62867.1"/>
    <property type="molecule type" value="Genomic_DNA"/>
</dbReference>
<feature type="compositionally biased region" description="Gly residues" evidence="1">
    <location>
        <begin position="8"/>
        <end position="36"/>
    </location>
</feature>
<dbReference type="OrthoDB" id="6764942at2759"/>
<reference evidence="2 3" key="1">
    <citation type="submission" date="2019-05" db="EMBL/GenBank/DDBJ databases">
        <title>Another draft genome of Portunus trituberculatus and its Hox gene families provides insights of decapod evolution.</title>
        <authorList>
            <person name="Jeong J.-H."/>
            <person name="Song I."/>
            <person name="Kim S."/>
            <person name="Choi T."/>
            <person name="Kim D."/>
            <person name="Ryu S."/>
            <person name="Kim W."/>
        </authorList>
    </citation>
    <scope>NUCLEOTIDE SEQUENCE [LARGE SCALE GENOMIC DNA]</scope>
    <source>
        <tissue evidence="2">Muscle</tissue>
    </source>
</reference>
<feature type="region of interest" description="Disordered" evidence="1">
    <location>
        <begin position="1"/>
        <end position="42"/>
    </location>
</feature>
<organism evidence="2 3">
    <name type="scientific">Portunus trituberculatus</name>
    <name type="common">Swimming crab</name>
    <name type="synonym">Neptunus trituberculatus</name>
    <dbReference type="NCBI Taxonomy" id="210409"/>
    <lineage>
        <taxon>Eukaryota</taxon>
        <taxon>Metazoa</taxon>
        <taxon>Ecdysozoa</taxon>
        <taxon>Arthropoda</taxon>
        <taxon>Crustacea</taxon>
        <taxon>Multicrustacea</taxon>
        <taxon>Malacostraca</taxon>
        <taxon>Eumalacostraca</taxon>
        <taxon>Eucarida</taxon>
        <taxon>Decapoda</taxon>
        <taxon>Pleocyemata</taxon>
        <taxon>Brachyura</taxon>
        <taxon>Eubrachyura</taxon>
        <taxon>Portunoidea</taxon>
        <taxon>Portunidae</taxon>
        <taxon>Portuninae</taxon>
        <taxon>Portunus</taxon>
    </lineage>
</organism>
<accession>A0A5B7H0J1</accession>
<evidence type="ECO:0000256" key="1">
    <source>
        <dbReference type="SAM" id="MobiDB-lite"/>
    </source>
</evidence>
<dbReference type="AlphaFoldDB" id="A0A5B7H0J1"/>
<keyword evidence="2" id="KW-0808">Transferase</keyword>
<dbReference type="Proteomes" id="UP000324222">
    <property type="component" value="Unassembled WGS sequence"/>
</dbReference>
<comment type="caution">
    <text evidence="2">The sequence shown here is derived from an EMBL/GenBank/DDBJ whole genome shotgun (WGS) entry which is preliminary data.</text>
</comment>
<gene>
    <name evidence="2" type="primary">Cdc42bpa</name>
    <name evidence="2" type="ORF">E2C01_056957</name>
</gene>
<sequence>MMGDGQEDAGGGGGGGGGETSSGGGGGGGGGGSGSGGEEKGTVDLLPTASAVASTSSIVGDSAAEHRLQELERLFLAGPGEGAGQSFSVETLLDVLLVLFDECTNSSLRREKTVSDFIEFGEYLTLFCLGAPRSTPRRAGVPNACVAECCVGCAHRQEGGREWGTTGIPCVVTTGYDLIRGALSHPWPCLAASVPCPNSATPSLPSGAASAPRSRSGALPPHLLCLQMLPRTGRRASHVPSGPIRTLLLARCSPIPAIATATGDGYLHHVAGNSPTAPDK</sequence>
<dbReference type="GO" id="GO:0016301">
    <property type="term" value="F:kinase activity"/>
    <property type="evidence" value="ECO:0007669"/>
    <property type="project" value="UniProtKB-KW"/>
</dbReference>
<name>A0A5B7H0J1_PORTR</name>
<dbReference type="Gene3D" id="3.30.200.20">
    <property type="entry name" value="Phosphorylase Kinase, domain 1"/>
    <property type="match status" value="1"/>
</dbReference>
<protein>
    <submittedName>
        <fullName evidence="2">Serine/threonine-protein kinase MRCK alpha</fullName>
    </submittedName>
</protein>
<keyword evidence="2" id="KW-0418">Kinase</keyword>
<evidence type="ECO:0000313" key="3">
    <source>
        <dbReference type="Proteomes" id="UP000324222"/>
    </source>
</evidence>
<proteinExistence type="predicted"/>